<dbReference type="GO" id="GO:0046872">
    <property type="term" value="F:metal ion binding"/>
    <property type="evidence" value="ECO:0007669"/>
    <property type="project" value="UniProtKB-KW"/>
</dbReference>
<evidence type="ECO:0000256" key="3">
    <source>
        <dbReference type="ARBA" id="ARBA00022964"/>
    </source>
</evidence>
<feature type="binding site" evidence="5">
    <location>
        <position position="294"/>
    </location>
    <ligand>
        <name>Fe cation</name>
        <dbReference type="ChEBI" id="CHEBI:24875"/>
        <note>catalytic</note>
    </ligand>
</feature>
<comment type="cofactor">
    <cofactor evidence="5">
        <name>Fe(2+)</name>
        <dbReference type="ChEBI" id="CHEBI:29033"/>
    </cofactor>
    <text evidence="5">Binds 1 Fe(2+) ion per subunit.</text>
</comment>
<evidence type="ECO:0000256" key="2">
    <source>
        <dbReference type="ARBA" id="ARBA00022723"/>
    </source>
</evidence>
<proteinExistence type="inferred from homology"/>
<dbReference type="Proteomes" id="UP001632038">
    <property type="component" value="Unassembled WGS sequence"/>
</dbReference>
<keyword evidence="2 5" id="KW-0479">Metal-binding</keyword>
<name>A0ABD3DU58_9LAMI</name>
<evidence type="ECO:0000313" key="7">
    <source>
        <dbReference type="Proteomes" id="UP001632038"/>
    </source>
</evidence>
<reference evidence="7" key="1">
    <citation type="journal article" date="2024" name="IScience">
        <title>Strigolactones Initiate the Formation of Haustorium-like Structures in Castilleja.</title>
        <authorList>
            <person name="Buerger M."/>
            <person name="Peterson D."/>
            <person name="Chory J."/>
        </authorList>
    </citation>
    <scope>NUCLEOTIDE SEQUENCE [LARGE SCALE GENOMIC DNA]</scope>
</reference>
<comment type="caution">
    <text evidence="6">The sequence shown here is derived from an EMBL/GenBank/DDBJ whole genome shotgun (WGS) entry which is preliminary data.</text>
</comment>
<comment type="similarity">
    <text evidence="1">Belongs to the carotenoid oxygenase family.</text>
</comment>
<evidence type="ECO:0000256" key="1">
    <source>
        <dbReference type="ARBA" id="ARBA00006787"/>
    </source>
</evidence>
<dbReference type="InterPro" id="IPR004294">
    <property type="entry name" value="Carotenoid_Oase"/>
</dbReference>
<gene>
    <name evidence="6" type="primary">CCD4a_3</name>
    <name evidence="6" type="ORF">CASFOL_010981</name>
</gene>
<evidence type="ECO:0000256" key="4">
    <source>
        <dbReference type="ARBA" id="ARBA00023004"/>
    </source>
</evidence>
<dbReference type="PANTHER" id="PTHR10543:SF46">
    <property type="entry name" value="CAROTENOID CLEAVAGE DIOXYGENASE 4, CHLOROPLASTIC-RELATED"/>
    <property type="match status" value="1"/>
</dbReference>
<evidence type="ECO:0000313" key="6">
    <source>
        <dbReference type="EMBL" id="KAL3645801.1"/>
    </source>
</evidence>
<dbReference type="Pfam" id="PF03055">
    <property type="entry name" value="RPE65"/>
    <property type="match status" value="1"/>
</dbReference>
<keyword evidence="7" id="KW-1185">Reference proteome</keyword>
<dbReference type="EC" id="1.13.11.51" evidence="6"/>
<organism evidence="6 7">
    <name type="scientific">Castilleja foliolosa</name>
    <dbReference type="NCBI Taxonomy" id="1961234"/>
    <lineage>
        <taxon>Eukaryota</taxon>
        <taxon>Viridiplantae</taxon>
        <taxon>Streptophyta</taxon>
        <taxon>Embryophyta</taxon>
        <taxon>Tracheophyta</taxon>
        <taxon>Spermatophyta</taxon>
        <taxon>Magnoliopsida</taxon>
        <taxon>eudicotyledons</taxon>
        <taxon>Gunneridae</taxon>
        <taxon>Pentapetalae</taxon>
        <taxon>asterids</taxon>
        <taxon>lamiids</taxon>
        <taxon>Lamiales</taxon>
        <taxon>Orobanchaceae</taxon>
        <taxon>Pedicularideae</taxon>
        <taxon>Castillejinae</taxon>
        <taxon>Castilleja</taxon>
    </lineage>
</organism>
<feature type="binding site" evidence="5">
    <location>
        <position position="409"/>
    </location>
    <ligand>
        <name>Fe cation</name>
        <dbReference type="ChEBI" id="CHEBI:24875"/>
        <note>catalytic</note>
    </ligand>
</feature>
<keyword evidence="3 6" id="KW-0223">Dioxygenase</keyword>
<dbReference type="PANTHER" id="PTHR10543">
    <property type="entry name" value="BETA-CAROTENE DIOXYGENASE"/>
    <property type="match status" value="1"/>
</dbReference>
<protein>
    <submittedName>
        <fullName evidence="6">Carotenoid cleavage dioxygenase 4</fullName>
        <ecNumber evidence="6">1.13.11.51</ecNumber>
    </submittedName>
</protein>
<sequence>MEAQLICSNSFLSRLPQSSKLISINVKRPMIKAKLPFSTFNPILIKLVHKHTPKTSDQIVINNSSSSKQSAHISYVKKKNHFSFLVDNILNTFDDLISTFLDLPLHSGIDPKQVLTDNFEPVNEYPPTPCPVVEGSLPSCLDGAYIRNGANPRFVPNGPYHFVDGDGMLHMVKISKGKATFCCRYVKTHKYQVESEIGYPVIPSFIASFNGPAASVARVFLVAVRILIARQFDPVRHGFGVANTSVALIAGRLFATCESDLPYEIKVTKDGDVITLGRHGFNSTEASFSMMTAHPKTDMETGDTFAYRYGTTSPFLTFHRIDNKGRKQKDVPIFSKKDCTAVHDFGITENYAVFPDLQLVINPMWVLRGRDTIVGVDSSKIPRIGIIPKYAMDEGEIRWIDTPGLNMFHSINAWEENGGNTIVMVATNSLKVECVMEKYECSDLTLEKVTIDVKTKSVKRRPLAATGRFHELGTINPAYASKKNRYVYAAVIVGRAFVGMEKFDLSITDGDCTVARRMYGPGSYGGESLFVAREPDNPTADEDDGYLITYVHDKNTEESKFLVMDAKSPNLDIIAAVKLPQRIPNGFHGLFVAESDLNIL</sequence>
<feature type="binding site" evidence="5">
    <location>
        <position position="588"/>
    </location>
    <ligand>
        <name>Fe cation</name>
        <dbReference type="ChEBI" id="CHEBI:24875"/>
        <note>catalytic</note>
    </ligand>
</feature>
<keyword evidence="6" id="KW-0560">Oxidoreductase</keyword>
<dbReference type="EMBL" id="JAVIJP010000013">
    <property type="protein sequence ID" value="KAL3645801.1"/>
    <property type="molecule type" value="Genomic_DNA"/>
</dbReference>
<evidence type="ECO:0000256" key="5">
    <source>
        <dbReference type="PIRSR" id="PIRSR604294-1"/>
    </source>
</evidence>
<accession>A0ABD3DU58</accession>
<dbReference type="GO" id="GO:0045549">
    <property type="term" value="F:9-cis-epoxycarotenoid dioxygenase activity"/>
    <property type="evidence" value="ECO:0007669"/>
    <property type="project" value="UniProtKB-EC"/>
</dbReference>
<keyword evidence="4 5" id="KW-0408">Iron</keyword>
<dbReference type="AlphaFoldDB" id="A0ABD3DU58"/>
<feature type="binding site" evidence="5">
    <location>
        <position position="343"/>
    </location>
    <ligand>
        <name>Fe cation</name>
        <dbReference type="ChEBI" id="CHEBI:24875"/>
        <note>catalytic</note>
    </ligand>
</feature>